<name>A0A0L0H556_SPIPD</name>
<keyword evidence="1" id="KW-0812">Transmembrane</keyword>
<reference evidence="2 3" key="1">
    <citation type="submission" date="2009-08" db="EMBL/GenBank/DDBJ databases">
        <title>The Genome Sequence of Spizellomyces punctatus strain DAOM BR117.</title>
        <authorList>
            <consortium name="The Broad Institute Genome Sequencing Platform"/>
            <person name="Russ C."/>
            <person name="Cuomo C."/>
            <person name="Shea T."/>
            <person name="Young S.K."/>
            <person name="Zeng Q."/>
            <person name="Koehrsen M."/>
            <person name="Haas B."/>
            <person name="Borodovsky M."/>
            <person name="Guigo R."/>
            <person name="Alvarado L."/>
            <person name="Berlin A."/>
            <person name="Bochicchio J."/>
            <person name="Borenstein D."/>
            <person name="Chapman S."/>
            <person name="Chen Z."/>
            <person name="Engels R."/>
            <person name="Freedman E."/>
            <person name="Gellesch M."/>
            <person name="Goldberg J."/>
            <person name="Griggs A."/>
            <person name="Gujja S."/>
            <person name="Heiman D."/>
            <person name="Hepburn T."/>
            <person name="Howarth C."/>
            <person name="Jen D."/>
            <person name="Larson L."/>
            <person name="Lewis B."/>
            <person name="Mehta T."/>
            <person name="Park D."/>
            <person name="Pearson M."/>
            <person name="Roberts A."/>
            <person name="Saif S."/>
            <person name="Shenoy N."/>
            <person name="Sisk P."/>
            <person name="Stolte C."/>
            <person name="Sykes S."/>
            <person name="Thomson T."/>
            <person name="Walk T."/>
            <person name="White J."/>
            <person name="Yandava C."/>
            <person name="Burger G."/>
            <person name="Gray M.W."/>
            <person name="Holland P.W.H."/>
            <person name="King N."/>
            <person name="Lang F.B.F."/>
            <person name="Roger A.J."/>
            <person name="Ruiz-Trillo I."/>
            <person name="Lander E."/>
            <person name="Nusbaum C."/>
        </authorList>
    </citation>
    <scope>NUCLEOTIDE SEQUENCE [LARGE SCALE GENOMIC DNA]</scope>
    <source>
        <strain evidence="2 3">DAOM BR117</strain>
    </source>
</reference>
<dbReference type="RefSeq" id="XP_016604397.1">
    <property type="nucleotide sequence ID" value="XM_016757702.1"/>
</dbReference>
<dbReference type="GeneID" id="27692654"/>
<gene>
    <name evidence="2" type="ORF">SPPG_09529</name>
</gene>
<dbReference type="AlphaFoldDB" id="A0A0L0H556"/>
<dbReference type="OrthoDB" id="2129573at2759"/>
<proteinExistence type="predicted"/>
<evidence type="ECO:0000256" key="1">
    <source>
        <dbReference type="SAM" id="Phobius"/>
    </source>
</evidence>
<feature type="transmembrane region" description="Helical" evidence="1">
    <location>
        <begin position="107"/>
        <end position="126"/>
    </location>
</feature>
<keyword evidence="1" id="KW-0472">Membrane</keyword>
<dbReference type="InParanoid" id="A0A0L0H556"/>
<keyword evidence="3" id="KW-1185">Reference proteome</keyword>
<dbReference type="VEuPathDB" id="FungiDB:SPPG_09529"/>
<accession>A0A0L0H556</accession>
<evidence type="ECO:0000313" key="3">
    <source>
        <dbReference type="Proteomes" id="UP000053201"/>
    </source>
</evidence>
<keyword evidence="1" id="KW-1133">Transmembrane helix</keyword>
<dbReference type="EMBL" id="KQ257469">
    <property type="protein sequence ID" value="KNC96357.1"/>
    <property type="molecule type" value="Genomic_DNA"/>
</dbReference>
<dbReference type="Proteomes" id="UP000053201">
    <property type="component" value="Unassembled WGS sequence"/>
</dbReference>
<evidence type="ECO:0000313" key="2">
    <source>
        <dbReference type="EMBL" id="KNC96357.1"/>
    </source>
</evidence>
<feature type="transmembrane region" description="Helical" evidence="1">
    <location>
        <begin position="80"/>
        <end position="101"/>
    </location>
</feature>
<dbReference type="eggNOG" id="ENOG502SY0W">
    <property type="taxonomic scope" value="Eukaryota"/>
</dbReference>
<feature type="transmembrane region" description="Helical" evidence="1">
    <location>
        <begin position="133"/>
        <end position="151"/>
    </location>
</feature>
<dbReference type="OMA" id="GWHTTGS"/>
<organism evidence="2 3">
    <name type="scientific">Spizellomyces punctatus (strain DAOM BR117)</name>
    <dbReference type="NCBI Taxonomy" id="645134"/>
    <lineage>
        <taxon>Eukaryota</taxon>
        <taxon>Fungi</taxon>
        <taxon>Fungi incertae sedis</taxon>
        <taxon>Chytridiomycota</taxon>
        <taxon>Chytridiomycota incertae sedis</taxon>
        <taxon>Chytridiomycetes</taxon>
        <taxon>Spizellomycetales</taxon>
        <taxon>Spizellomycetaceae</taxon>
        <taxon>Spizellomyces</taxon>
    </lineage>
</organism>
<feature type="transmembrane region" description="Helical" evidence="1">
    <location>
        <begin position="12"/>
        <end position="32"/>
    </location>
</feature>
<protein>
    <submittedName>
        <fullName evidence="2">Uncharacterized protein</fullName>
    </submittedName>
</protein>
<sequence length="153" mass="16458">MAVFTSYRKQMWSAVYTLFCLWGVAWLIAYLFRSLVSNRKGTGTAGTLGQTESAGTVTGNNVTGPGKHPMHWRATSAARIAQTSFLMALAATTISEFGYGITRASSGLLWAFFALTVLHIFVAAAVRNLGVPIALGLPQFLLIVVIIGLAFRD</sequence>